<dbReference type="OrthoDB" id="8187571at2759"/>
<protein>
    <submittedName>
        <fullName evidence="1">Uncharacterized protein</fullName>
    </submittedName>
</protein>
<reference evidence="1 2" key="1">
    <citation type="journal article" date="2017" name="BMC Biol.">
        <title>Genomic innovations, transcriptional plasticity and gene loss underlying the evolution and divergence of two highly polyphagous and invasive Helicoverpa pest species.</title>
        <authorList>
            <person name="Pearce S.L."/>
            <person name="Clarke D.F."/>
            <person name="East P.D."/>
            <person name="Elfekih S."/>
            <person name="Gordon K.H."/>
            <person name="Jermiin L.S."/>
            <person name="McGaughran A."/>
            <person name="Oakeshott J.G."/>
            <person name="Papanikolaou A."/>
            <person name="Perera O.P."/>
            <person name="Rane R.V."/>
            <person name="Richards S."/>
            <person name="Tay W.T."/>
            <person name="Walsh T.K."/>
            <person name="Anderson A."/>
            <person name="Anderson C.J."/>
            <person name="Asgari S."/>
            <person name="Board P.G."/>
            <person name="Bretschneider A."/>
            <person name="Campbell P.M."/>
            <person name="Chertemps T."/>
            <person name="Christeller J.T."/>
            <person name="Coppin C.W."/>
            <person name="Downes S.J."/>
            <person name="Duan G."/>
            <person name="Farnsworth C.A."/>
            <person name="Good R.T."/>
            <person name="Han L.B."/>
            <person name="Han Y.C."/>
            <person name="Hatje K."/>
            <person name="Horne I."/>
            <person name="Huang Y.P."/>
            <person name="Hughes D.S."/>
            <person name="Jacquin-Joly E."/>
            <person name="James W."/>
            <person name="Jhangiani S."/>
            <person name="Kollmar M."/>
            <person name="Kuwar S.S."/>
            <person name="Li S."/>
            <person name="Liu N.Y."/>
            <person name="Maibeche M.T."/>
            <person name="Miller J.R."/>
            <person name="Montagne N."/>
            <person name="Perry T."/>
            <person name="Qu J."/>
            <person name="Song S.V."/>
            <person name="Sutton G.G."/>
            <person name="Vogel H."/>
            <person name="Walenz B.P."/>
            <person name="Xu W."/>
            <person name="Zhang H.J."/>
            <person name="Zou Z."/>
            <person name="Batterham P."/>
            <person name="Edwards O.R."/>
            <person name="Feyereisen R."/>
            <person name="Gibbs R.A."/>
            <person name="Heckel D.G."/>
            <person name="McGrath A."/>
            <person name="Robin C."/>
            <person name="Scherer S.E."/>
            <person name="Worley K.C."/>
            <person name="Wu Y.D."/>
        </authorList>
    </citation>
    <scope>NUCLEOTIDE SEQUENCE [LARGE SCALE GENOMIC DNA]</scope>
    <source>
        <strain evidence="1">Harm_GR_Male_#8</strain>
        <tissue evidence="1">Whole organism</tissue>
    </source>
</reference>
<gene>
    <name evidence="1" type="primary">HaOG213481</name>
    <name evidence="1" type="ORF">B5X24_HaOG213481</name>
</gene>
<proteinExistence type="predicted"/>
<sequence>MVRNYKKKKENDVNEEDAERAVLCVVNDNMKLRTAAAIYNINKFTDDDFECSEVTNRVDPSHVPLIVASENLIPAGIIAENLEINEPTIAVAHDNVTEAENLEINEPTIAVAHDNVTEAENLEINEPTIAVAHDSTDKAQIVAQAPAIDSDATDAEDIEVDQPVIASIEAIDKGDKPTTTLTSQIPLELNHAILITLTC</sequence>
<dbReference type="Proteomes" id="UP000249218">
    <property type="component" value="Unassembled WGS sequence"/>
</dbReference>
<accession>A0A2W1B791</accession>
<evidence type="ECO:0000313" key="1">
    <source>
        <dbReference type="EMBL" id="PZC71418.1"/>
    </source>
</evidence>
<keyword evidence="2" id="KW-1185">Reference proteome</keyword>
<evidence type="ECO:0000313" key="2">
    <source>
        <dbReference type="Proteomes" id="UP000249218"/>
    </source>
</evidence>
<dbReference type="EMBL" id="KZ150321">
    <property type="protein sequence ID" value="PZC71418.1"/>
    <property type="molecule type" value="Genomic_DNA"/>
</dbReference>
<organism evidence="1 2">
    <name type="scientific">Helicoverpa armigera</name>
    <name type="common">Cotton bollworm</name>
    <name type="synonym">Heliothis armigera</name>
    <dbReference type="NCBI Taxonomy" id="29058"/>
    <lineage>
        <taxon>Eukaryota</taxon>
        <taxon>Metazoa</taxon>
        <taxon>Ecdysozoa</taxon>
        <taxon>Arthropoda</taxon>
        <taxon>Hexapoda</taxon>
        <taxon>Insecta</taxon>
        <taxon>Pterygota</taxon>
        <taxon>Neoptera</taxon>
        <taxon>Endopterygota</taxon>
        <taxon>Lepidoptera</taxon>
        <taxon>Glossata</taxon>
        <taxon>Ditrysia</taxon>
        <taxon>Noctuoidea</taxon>
        <taxon>Noctuidae</taxon>
        <taxon>Heliothinae</taxon>
        <taxon>Helicoverpa</taxon>
    </lineage>
</organism>
<name>A0A2W1B791_HELAM</name>
<dbReference type="AlphaFoldDB" id="A0A2W1B791"/>